<evidence type="ECO:0000256" key="1">
    <source>
        <dbReference type="SAM" id="Phobius"/>
    </source>
</evidence>
<evidence type="ECO:0000313" key="3">
    <source>
        <dbReference type="Proteomes" id="UP000242700"/>
    </source>
</evidence>
<keyword evidence="1" id="KW-1133">Transmembrane helix</keyword>
<name>A0A1G9BXF4_9STAP</name>
<gene>
    <name evidence="2" type="ORF">SAMN05216187_108140</name>
</gene>
<evidence type="ECO:0000313" key="2">
    <source>
        <dbReference type="EMBL" id="SDK44151.1"/>
    </source>
</evidence>
<keyword evidence="1" id="KW-0812">Transmembrane</keyword>
<dbReference type="EMBL" id="FNFI01000008">
    <property type="protein sequence ID" value="SDK44151.1"/>
    <property type="molecule type" value="Genomic_DNA"/>
</dbReference>
<proteinExistence type="predicted"/>
<protein>
    <submittedName>
        <fullName evidence="2">Uncharacterized protein</fullName>
    </submittedName>
</protein>
<dbReference type="AlphaFoldDB" id="A0A1G9BXF4"/>
<dbReference type="RefSeq" id="WP_092598560.1">
    <property type="nucleotide sequence ID" value="NZ_FNFI01000008.1"/>
</dbReference>
<feature type="transmembrane region" description="Helical" evidence="1">
    <location>
        <begin position="185"/>
        <end position="203"/>
    </location>
</feature>
<keyword evidence="1" id="KW-0472">Membrane</keyword>
<dbReference type="STRING" id="586411.SAMN05216187_108140"/>
<reference evidence="3" key="1">
    <citation type="submission" date="2016-10" db="EMBL/GenBank/DDBJ databases">
        <authorList>
            <person name="Varghese N."/>
            <person name="Submissions S."/>
        </authorList>
    </citation>
    <scope>NUCLEOTIDE SEQUENCE [LARGE SCALE GENOMIC DNA]</scope>
    <source>
        <strain evidence="3">CGMCC 1.8911</strain>
    </source>
</reference>
<dbReference type="Proteomes" id="UP000242700">
    <property type="component" value="Unassembled WGS sequence"/>
</dbReference>
<sequence length="204" mass="22847">MSNSAEKLSHIDSYRTDNSQYNESKRIDSDHMIMEEILSSFSKFSDGGGGGDMSKYVTTEVFEAHKEHMDTRFKESKDYIKDKFDVTENRLGSLDIKIDKLVNKDNSEINNLNSTISKLNLAVDTLNFSVGKMESKSTIIESAYNRLSDTNEELINNFKIEVGEDTRKIKNDVIGLKDKMVTNQIVTGFSALAIVAAVIIAALI</sequence>
<accession>A0A1G9BXF4</accession>
<organism evidence="2 3">
    <name type="scientific">Jeotgalicoccus aerolatus</name>
    <dbReference type="NCBI Taxonomy" id="709510"/>
    <lineage>
        <taxon>Bacteria</taxon>
        <taxon>Bacillati</taxon>
        <taxon>Bacillota</taxon>
        <taxon>Bacilli</taxon>
        <taxon>Bacillales</taxon>
        <taxon>Staphylococcaceae</taxon>
        <taxon>Jeotgalicoccus</taxon>
    </lineage>
</organism>